<name>A0AAE1UHJ3_9EUCA</name>
<keyword evidence="3" id="KW-1185">Reference proteome</keyword>
<sequence>MEISSSESDGDKGSEIKTREDKEETDKYRMESYEREGKRRGEEWKGQGILPKSRIKRHCVREGKDRGREKLQ</sequence>
<gene>
    <name evidence="2" type="ORF">Pmani_004421</name>
</gene>
<evidence type="ECO:0000256" key="1">
    <source>
        <dbReference type="SAM" id="MobiDB-lite"/>
    </source>
</evidence>
<evidence type="ECO:0000313" key="2">
    <source>
        <dbReference type="EMBL" id="KAK4324963.1"/>
    </source>
</evidence>
<feature type="region of interest" description="Disordered" evidence="1">
    <location>
        <begin position="1"/>
        <end position="49"/>
    </location>
</feature>
<feature type="compositionally biased region" description="Basic and acidic residues" evidence="1">
    <location>
        <begin position="9"/>
        <end position="45"/>
    </location>
</feature>
<accession>A0AAE1UHJ3</accession>
<protein>
    <submittedName>
        <fullName evidence="2">Uncharacterized protein</fullName>
    </submittedName>
</protein>
<dbReference type="AlphaFoldDB" id="A0AAE1UHJ3"/>
<reference evidence="2" key="1">
    <citation type="submission" date="2023-11" db="EMBL/GenBank/DDBJ databases">
        <title>Genome assemblies of two species of porcelain crab, Petrolisthes cinctipes and Petrolisthes manimaculis (Anomura: Porcellanidae).</title>
        <authorList>
            <person name="Angst P."/>
        </authorList>
    </citation>
    <scope>NUCLEOTIDE SEQUENCE</scope>
    <source>
        <strain evidence="2">PB745_02</strain>
        <tissue evidence="2">Gill</tissue>
    </source>
</reference>
<proteinExistence type="predicted"/>
<organism evidence="2 3">
    <name type="scientific">Petrolisthes manimaculis</name>
    <dbReference type="NCBI Taxonomy" id="1843537"/>
    <lineage>
        <taxon>Eukaryota</taxon>
        <taxon>Metazoa</taxon>
        <taxon>Ecdysozoa</taxon>
        <taxon>Arthropoda</taxon>
        <taxon>Crustacea</taxon>
        <taxon>Multicrustacea</taxon>
        <taxon>Malacostraca</taxon>
        <taxon>Eumalacostraca</taxon>
        <taxon>Eucarida</taxon>
        <taxon>Decapoda</taxon>
        <taxon>Pleocyemata</taxon>
        <taxon>Anomura</taxon>
        <taxon>Galatheoidea</taxon>
        <taxon>Porcellanidae</taxon>
        <taxon>Petrolisthes</taxon>
    </lineage>
</organism>
<evidence type="ECO:0000313" key="3">
    <source>
        <dbReference type="Proteomes" id="UP001292094"/>
    </source>
</evidence>
<dbReference type="Proteomes" id="UP001292094">
    <property type="component" value="Unassembled WGS sequence"/>
</dbReference>
<comment type="caution">
    <text evidence="2">The sequence shown here is derived from an EMBL/GenBank/DDBJ whole genome shotgun (WGS) entry which is preliminary data.</text>
</comment>
<dbReference type="EMBL" id="JAWZYT010000309">
    <property type="protein sequence ID" value="KAK4324963.1"/>
    <property type="molecule type" value="Genomic_DNA"/>
</dbReference>